<dbReference type="InterPro" id="IPR001461">
    <property type="entry name" value="Aspartic_peptidase_A1"/>
</dbReference>
<dbReference type="SUPFAM" id="SSF50630">
    <property type="entry name" value="Acid proteases"/>
    <property type="match status" value="1"/>
</dbReference>
<evidence type="ECO:0000256" key="3">
    <source>
        <dbReference type="RuleBase" id="RU000454"/>
    </source>
</evidence>
<dbReference type="PRINTS" id="PR00792">
    <property type="entry name" value="PEPSIN"/>
</dbReference>
<dbReference type="Proteomes" id="UP001497453">
    <property type="component" value="Chromosome 5"/>
</dbReference>
<evidence type="ECO:0000256" key="2">
    <source>
        <dbReference type="ARBA" id="ARBA00022750"/>
    </source>
</evidence>
<dbReference type="PROSITE" id="PS51767">
    <property type="entry name" value="PEPTIDASE_A1"/>
    <property type="match status" value="1"/>
</dbReference>
<dbReference type="InterPro" id="IPR021109">
    <property type="entry name" value="Peptidase_aspartic_dom_sf"/>
</dbReference>
<name>A0ABP1DSX2_9APHY</name>
<dbReference type="Pfam" id="PF00026">
    <property type="entry name" value="Asp"/>
    <property type="match status" value="1"/>
</dbReference>
<keyword evidence="2 3" id="KW-0064">Aspartyl protease</keyword>
<dbReference type="InterPro" id="IPR034164">
    <property type="entry name" value="Pepsin-like_dom"/>
</dbReference>
<accession>A0ABP1DSX2</accession>
<comment type="similarity">
    <text evidence="1 3">Belongs to the peptidase A1 family.</text>
</comment>
<dbReference type="PANTHER" id="PTHR47966">
    <property type="entry name" value="BETA-SITE APP-CLEAVING ENZYME, ISOFORM A-RELATED"/>
    <property type="match status" value="1"/>
</dbReference>
<evidence type="ECO:0000313" key="5">
    <source>
        <dbReference type="EMBL" id="CAL1710302.1"/>
    </source>
</evidence>
<dbReference type="Gene3D" id="2.40.70.10">
    <property type="entry name" value="Acid Proteases"/>
    <property type="match status" value="2"/>
</dbReference>
<keyword evidence="3" id="KW-0378">Hydrolase</keyword>
<evidence type="ECO:0000313" key="6">
    <source>
        <dbReference type="Proteomes" id="UP001497453"/>
    </source>
</evidence>
<keyword evidence="3" id="KW-0645">Protease</keyword>
<dbReference type="InterPro" id="IPR033121">
    <property type="entry name" value="PEPTIDASE_A1"/>
</dbReference>
<evidence type="ECO:0000259" key="4">
    <source>
        <dbReference type="PROSITE" id="PS51767"/>
    </source>
</evidence>
<feature type="domain" description="Peptidase A1" evidence="4">
    <location>
        <begin position="119"/>
        <end position="437"/>
    </location>
</feature>
<organism evidence="5 6">
    <name type="scientific">Somion occarium</name>
    <dbReference type="NCBI Taxonomy" id="3059160"/>
    <lineage>
        <taxon>Eukaryota</taxon>
        <taxon>Fungi</taxon>
        <taxon>Dikarya</taxon>
        <taxon>Basidiomycota</taxon>
        <taxon>Agaricomycotina</taxon>
        <taxon>Agaricomycetes</taxon>
        <taxon>Polyporales</taxon>
        <taxon>Cerrenaceae</taxon>
        <taxon>Somion</taxon>
    </lineage>
</organism>
<reference evidence="6" key="1">
    <citation type="submission" date="2024-04" db="EMBL/GenBank/DDBJ databases">
        <authorList>
            <person name="Shaw F."/>
            <person name="Minotto A."/>
        </authorList>
    </citation>
    <scope>NUCLEOTIDE SEQUENCE [LARGE SCALE GENOMIC DNA]</scope>
</reference>
<dbReference type="PROSITE" id="PS00141">
    <property type="entry name" value="ASP_PROTEASE"/>
    <property type="match status" value="1"/>
</dbReference>
<dbReference type="PANTHER" id="PTHR47966:SF51">
    <property type="entry name" value="BETA-SITE APP-CLEAVING ENZYME, ISOFORM A-RELATED"/>
    <property type="match status" value="1"/>
</dbReference>
<protein>
    <recommendedName>
        <fullName evidence="4">Peptidase A1 domain-containing protein</fullName>
    </recommendedName>
</protein>
<dbReference type="EMBL" id="OZ037948">
    <property type="protein sequence ID" value="CAL1710302.1"/>
    <property type="molecule type" value="Genomic_DNA"/>
</dbReference>
<keyword evidence="6" id="KW-1185">Reference proteome</keyword>
<sequence length="447" mass="46445">MGICKLAVVALYQRECSHGANPSSPSSFGTCETGTIMLSSVAVAFVLASCVLARPTVTVRNSPITLSFARRINATGIQNLLKIDQARAKEIKNQSKAQRHNATSAAVFGVPATNQVVDYILSVGVGSPPTQFDLLVDTGSSNTWVGAGRAFTVTSTTQTTGDLVEVVYGSGFVIGEEVIDQITLAPGFVIENQSIGVAIEDAGFDGLDGIIGIGPTDLTCGTLFPDETACIATVTDNAFAQGLIDAHEVGISFEPTNTLESTNGEISFGGIDTRKFTGDITFVPITSSSPANEFVGIDQTITYGAAGTPILDTTAGITDTGTTLLLIASDALSAYEAATGAVPDNATGLLRLTPAQFANLESLFFTIGGTTFEFTANAQAFPRALNTAIGGTNDFVYLIVGDIGSLSGEGVDFIDGMTFLERFYTVFDSAGNRFGIATTPFTDATTN</sequence>
<dbReference type="InterPro" id="IPR001969">
    <property type="entry name" value="Aspartic_peptidase_AS"/>
</dbReference>
<proteinExistence type="inferred from homology"/>
<dbReference type="CDD" id="cd05471">
    <property type="entry name" value="pepsin_like"/>
    <property type="match status" value="1"/>
</dbReference>
<gene>
    <name evidence="5" type="ORF">GFSPODELE1_LOCUS7750</name>
</gene>
<evidence type="ECO:0000256" key="1">
    <source>
        <dbReference type="ARBA" id="ARBA00007447"/>
    </source>
</evidence>